<evidence type="ECO:0000313" key="7">
    <source>
        <dbReference type="Proteomes" id="UP000233534"/>
    </source>
</evidence>
<feature type="binding site" evidence="5">
    <location>
        <position position="335"/>
    </location>
    <ligand>
        <name>a divalent metal cation</name>
        <dbReference type="ChEBI" id="CHEBI:60240"/>
        <label>1</label>
    </ligand>
</feature>
<dbReference type="FunFam" id="3.30.70.120:FF:000006">
    <property type="entry name" value="GTP cyclohydrolase 1 type 2 homolog"/>
    <property type="match status" value="1"/>
</dbReference>
<evidence type="ECO:0000256" key="1">
    <source>
        <dbReference type="ARBA" id="ARBA00006964"/>
    </source>
</evidence>
<evidence type="ECO:0000256" key="5">
    <source>
        <dbReference type="PIRSR" id="PIRSR602678-1"/>
    </source>
</evidence>
<dbReference type="KEGG" id="hsc:HVS_09405"/>
<protein>
    <recommendedName>
        <fullName evidence="2 4">GTP cyclohydrolase 1 type 2 homolog</fullName>
    </recommendedName>
</protein>
<proteinExistence type="inferred from homology"/>
<feature type="binding site" evidence="5">
    <location>
        <position position="105"/>
    </location>
    <ligand>
        <name>a divalent metal cation</name>
        <dbReference type="ChEBI" id="CHEBI:60240"/>
        <label>1</label>
    </ligand>
</feature>
<reference evidence="6 7" key="1">
    <citation type="submission" date="2017-12" db="EMBL/GenBank/DDBJ databases">
        <title>Complete genome sequence of Herbivorax saccincola GGR1, a novel Cellulosome-producing hydrolytic bacterium in a thermophilic biogas plant, established by Illumina and Nanopore MinION sequencing.</title>
        <authorList>
            <person name="Pechtl A."/>
            <person name="Ruckert C."/>
            <person name="Koeck D.E."/>
            <person name="Maus I."/>
            <person name="Winkler A."/>
            <person name="Kalinowski J."/>
            <person name="Puhler A."/>
            <person name="Schwarz W.W."/>
            <person name="Zverlov V.V."/>
            <person name="Schluter A."/>
            <person name="Liebl W."/>
        </authorList>
    </citation>
    <scope>NUCLEOTIDE SEQUENCE [LARGE SCALE GENOMIC DNA]</scope>
    <source>
        <strain evidence="7">SR1</strain>
    </source>
</reference>
<evidence type="ECO:0000256" key="4">
    <source>
        <dbReference type="PIRNR" id="PIRNR037489"/>
    </source>
</evidence>
<dbReference type="SUPFAM" id="SSF102705">
    <property type="entry name" value="NIF3 (NGG1p interacting factor 3)-like"/>
    <property type="match status" value="1"/>
</dbReference>
<dbReference type="EMBL" id="CP025197">
    <property type="protein sequence ID" value="AUG57785.1"/>
    <property type="molecule type" value="Genomic_DNA"/>
</dbReference>
<evidence type="ECO:0000256" key="2">
    <source>
        <dbReference type="ARBA" id="ARBA00022112"/>
    </source>
</evidence>
<evidence type="ECO:0000256" key="3">
    <source>
        <dbReference type="ARBA" id="ARBA00022723"/>
    </source>
</evidence>
<dbReference type="InterPro" id="IPR002678">
    <property type="entry name" value="DUF34/NIF3"/>
</dbReference>
<dbReference type="RefSeq" id="WP_101301548.1">
    <property type="nucleotide sequence ID" value="NZ_CP025197.1"/>
</dbReference>
<dbReference type="AlphaFoldDB" id="A0A2K9EEZ1"/>
<dbReference type="Proteomes" id="UP000233534">
    <property type="component" value="Chromosome"/>
</dbReference>
<organism evidence="6 7">
    <name type="scientific">Acetivibrio saccincola</name>
    <dbReference type="NCBI Taxonomy" id="1677857"/>
    <lineage>
        <taxon>Bacteria</taxon>
        <taxon>Bacillati</taxon>
        <taxon>Bacillota</taxon>
        <taxon>Clostridia</taxon>
        <taxon>Eubacteriales</taxon>
        <taxon>Oscillospiraceae</taxon>
        <taxon>Acetivibrio</taxon>
    </lineage>
</organism>
<dbReference type="GO" id="GO:0016787">
    <property type="term" value="F:hydrolase activity"/>
    <property type="evidence" value="ECO:0007669"/>
    <property type="project" value="UniProtKB-KW"/>
</dbReference>
<dbReference type="Gene3D" id="3.40.1390.30">
    <property type="entry name" value="NIF3 (NGG1p interacting factor 3)-like"/>
    <property type="match status" value="1"/>
</dbReference>
<dbReference type="InterPro" id="IPR036069">
    <property type="entry name" value="DUF34/NIF3_sf"/>
</dbReference>
<evidence type="ECO:0000313" key="6">
    <source>
        <dbReference type="EMBL" id="AUG57785.1"/>
    </source>
</evidence>
<accession>A0A2K9EEZ1</accession>
<dbReference type="FunFam" id="3.40.1390.30:FF:000001">
    <property type="entry name" value="GTP cyclohydrolase 1 type 2"/>
    <property type="match status" value="1"/>
</dbReference>
<dbReference type="InterPro" id="IPR015867">
    <property type="entry name" value="N-reg_PII/ATP_PRibTrfase_C"/>
</dbReference>
<dbReference type="GO" id="GO:0046872">
    <property type="term" value="F:metal ion binding"/>
    <property type="evidence" value="ECO:0007669"/>
    <property type="project" value="UniProtKB-UniRule"/>
</dbReference>
<dbReference type="Pfam" id="PF01784">
    <property type="entry name" value="DUF34_NIF3"/>
    <property type="match status" value="1"/>
</dbReference>
<feature type="binding site" evidence="5">
    <location>
        <position position="331"/>
    </location>
    <ligand>
        <name>a divalent metal cation</name>
        <dbReference type="ChEBI" id="CHEBI:60240"/>
        <label>1</label>
    </ligand>
</feature>
<sequence>MSVKLSEIIKYIENIAPKSLAEDYDNSGLIIGRKEKDIKRVMVCLDVTSKVVEEAVEKNTDLIVSHHPLIFKGLKRINYDDVKGRIIYNLIRNDIAVYSAHTNLDVADGGVNEHLAEVLGLSELENLKRHRTLKLYKVVVFVPEENIDNVRDAMSRAGAGWIGNYSDCSFMIKGTGTFRPLEGTNPYIGSKGKLEFVDEIRLETVVPQEKLHAVIDEMIKSHPYEEVAYDVYPLNMEGKVYGLGKVGVLKTPVTLDDFIATVKEKLNAKSVRVIGSADKKIEKVAVFCGSFDESCIKDVLSKADILVTGDVKYHTAVEIAEMGMCVIDAGHFNTERIIVPKLVNILSDKFKNLDVFSNSVEEEPFITY</sequence>
<dbReference type="PANTHER" id="PTHR13799:SF14">
    <property type="entry name" value="GTP CYCLOHYDROLASE 1 TYPE 2 HOMOLOG"/>
    <property type="match status" value="1"/>
</dbReference>
<dbReference type="GO" id="GO:0005737">
    <property type="term" value="C:cytoplasm"/>
    <property type="evidence" value="ECO:0007669"/>
    <property type="project" value="TreeGrafter"/>
</dbReference>
<feature type="binding site" evidence="5">
    <location>
        <position position="66"/>
    </location>
    <ligand>
        <name>a divalent metal cation</name>
        <dbReference type="ChEBI" id="CHEBI:60240"/>
        <label>1</label>
    </ligand>
</feature>
<dbReference type="Gene3D" id="3.30.70.120">
    <property type="match status" value="1"/>
</dbReference>
<feature type="binding site" evidence="5">
    <location>
        <position position="67"/>
    </location>
    <ligand>
        <name>a divalent metal cation</name>
        <dbReference type="ChEBI" id="CHEBI:60240"/>
        <label>1</label>
    </ligand>
</feature>
<dbReference type="PIRSF" id="PIRSF037489">
    <property type="entry name" value="UCP037489_NIF3_YqfO"/>
    <property type="match status" value="1"/>
</dbReference>
<name>A0A2K9EEZ1_9FIRM</name>
<keyword evidence="7" id="KW-1185">Reference proteome</keyword>
<dbReference type="InterPro" id="IPR017221">
    <property type="entry name" value="DUF34/NIF3_bac"/>
</dbReference>
<dbReference type="NCBIfam" id="TIGR00486">
    <property type="entry name" value="YbgI_SA1388"/>
    <property type="match status" value="1"/>
</dbReference>
<keyword evidence="3 4" id="KW-0479">Metal-binding</keyword>
<keyword evidence="6" id="KW-0378">Hydrolase</keyword>
<gene>
    <name evidence="6" type="ORF">HVS_09405</name>
</gene>
<dbReference type="PANTHER" id="PTHR13799">
    <property type="entry name" value="NGG1 INTERACTING FACTOR 3"/>
    <property type="match status" value="1"/>
</dbReference>
<comment type="similarity">
    <text evidence="1 4">Belongs to the GTP cyclohydrolase I type 2/NIF3 family.</text>
</comment>